<feature type="region of interest" description="Disordered" evidence="1">
    <location>
        <begin position="368"/>
        <end position="395"/>
    </location>
</feature>
<feature type="compositionally biased region" description="Polar residues" evidence="1">
    <location>
        <begin position="197"/>
        <end position="217"/>
    </location>
</feature>
<feature type="region of interest" description="Disordered" evidence="1">
    <location>
        <begin position="197"/>
        <end position="244"/>
    </location>
</feature>
<sequence>NSSSAVTAGVFAPLGRGLGGFSRSSWGRAALSSARLSDFPAGSAPAVQLRARRSMAAPAELPQLPDTGAKLVSELAPRPMERSHLRPCSRSQFTTIISTRTQLANGRLARRAIIRSSSRHSTQLPVTPGCPRGSGWGLRLAATAAGRDLRAAAIGPEPLHELGGPGCLACVSSPRPGNLSTVISICAARVATRENYPTQSSSIQRSLLASRPTQRCSTPLPPRAAWDFRSGGTGGGAGGSATSAAAAAGCGGSAGVAAASSAPRTPAAPGACTRSIRRHHHPRPAAISRNPFDPQSRIPLPHPFGEFHFGCESSFIRAAQRAPSRERVRFVNEGYERLKETLPFENKDKRISKTAIRYIQHMESLLRAADQQQQAEPRSSGLKRRPLGPSCRRAAREAAAAGLTGEGAAAPGHKAGLMAIASGWSSRRTPRLQQAAHVAAKVEEEGELQQHEEGAGAAAETRSATTSGSPRPDSWE</sequence>
<keyword evidence="2" id="KW-1185">Reference proteome</keyword>
<evidence type="ECO:0000256" key="1">
    <source>
        <dbReference type="SAM" id="MobiDB-lite"/>
    </source>
</evidence>
<dbReference type="WBParaSite" id="maker-unitig_41870-snap-gene-0.2-mRNA-1">
    <property type="protein sequence ID" value="maker-unitig_41870-snap-gene-0.2-mRNA-1"/>
    <property type="gene ID" value="maker-unitig_41870-snap-gene-0.2"/>
</dbReference>
<dbReference type="Proteomes" id="UP000095280">
    <property type="component" value="Unplaced"/>
</dbReference>
<feature type="compositionally biased region" description="Basic and acidic residues" evidence="1">
    <location>
        <begin position="440"/>
        <end position="454"/>
    </location>
</feature>
<dbReference type="InterPro" id="IPR036638">
    <property type="entry name" value="HLH_DNA-bd_sf"/>
</dbReference>
<organism evidence="2 3">
    <name type="scientific">Macrostomum lignano</name>
    <dbReference type="NCBI Taxonomy" id="282301"/>
    <lineage>
        <taxon>Eukaryota</taxon>
        <taxon>Metazoa</taxon>
        <taxon>Spiralia</taxon>
        <taxon>Lophotrochozoa</taxon>
        <taxon>Platyhelminthes</taxon>
        <taxon>Rhabditophora</taxon>
        <taxon>Macrostomorpha</taxon>
        <taxon>Macrostomida</taxon>
        <taxon>Macrostomidae</taxon>
        <taxon>Macrostomum</taxon>
    </lineage>
</organism>
<reference evidence="3" key="1">
    <citation type="submission" date="2016-11" db="UniProtKB">
        <authorList>
            <consortium name="WormBaseParasite"/>
        </authorList>
    </citation>
    <scope>IDENTIFICATION</scope>
</reference>
<accession>A0A1I8FN83</accession>
<feature type="compositionally biased region" description="Low complexity" evidence="1">
    <location>
        <begin position="455"/>
        <end position="469"/>
    </location>
</feature>
<dbReference type="Gene3D" id="4.10.280.10">
    <property type="entry name" value="Helix-loop-helix DNA-binding domain"/>
    <property type="match status" value="1"/>
</dbReference>
<dbReference type="GO" id="GO:0046983">
    <property type="term" value="F:protein dimerization activity"/>
    <property type="evidence" value="ECO:0007669"/>
    <property type="project" value="InterPro"/>
</dbReference>
<dbReference type="CDD" id="cd19724">
    <property type="entry name" value="bHLH_TS_ASCL3_like"/>
    <property type="match status" value="1"/>
</dbReference>
<dbReference type="PANTHER" id="PTHR31535">
    <property type="match status" value="1"/>
</dbReference>
<protein>
    <submittedName>
        <fullName evidence="3">BHLH domain-containing protein</fullName>
    </submittedName>
</protein>
<feature type="region of interest" description="Disordered" evidence="1">
    <location>
        <begin position="427"/>
        <end position="476"/>
    </location>
</feature>
<evidence type="ECO:0000313" key="2">
    <source>
        <dbReference type="Proteomes" id="UP000095280"/>
    </source>
</evidence>
<dbReference type="PANTHER" id="PTHR31535:SF3">
    <property type="entry name" value="REGULATORY PROTEIN ZESTE"/>
    <property type="match status" value="1"/>
</dbReference>
<proteinExistence type="predicted"/>
<evidence type="ECO:0000313" key="3">
    <source>
        <dbReference type="WBParaSite" id="maker-unitig_41870-snap-gene-0.2-mRNA-1"/>
    </source>
</evidence>
<name>A0A1I8FN83_9PLAT</name>
<dbReference type="AlphaFoldDB" id="A0A1I8FN83"/>
<dbReference type="SUPFAM" id="SSF47459">
    <property type="entry name" value="HLH, helix-loop-helix DNA-binding domain"/>
    <property type="match status" value="1"/>
</dbReference>